<feature type="transmembrane region" description="Helical" evidence="1">
    <location>
        <begin position="6"/>
        <end position="23"/>
    </location>
</feature>
<feature type="transmembrane region" description="Helical" evidence="1">
    <location>
        <begin position="43"/>
        <end position="62"/>
    </location>
</feature>
<dbReference type="OrthoDB" id="2930540at2"/>
<sequence length="64" mass="7016">MNFAILIVILIGVVSLILTLLVAGKSDKNYTESTKRNTMNLTVIYAVVIILSLVAVGVYVTWFV</sequence>
<keyword evidence="1" id="KW-0472">Membrane</keyword>
<gene>
    <name evidence="2" type="ORF">SAMN05877753_106155</name>
</gene>
<protein>
    <submittedName>
        <fullName evidence="2">Uncharacterized protein</fullName>
    </submittedName>
</protein>
<accession>A0A285CYL1</accession>
<dbReference type="EMBL" id="OAOP01000006">
    <property type="protein sequence ID" value="SNX72642.1"/>
    <property type="molecule type" value="Genomic_DNA"/>
</dbReference>
<evidence type="ECO:0000256" key="1">
    <source>
        <dbReference type="SAM" id="Phobius"/>
    </source>
</evidence>
<reference evidence="2 3" key="1">
    <citation type="submission" date="2017-08" db="EMBL/GenBank/DDBJ databases">
        <authorList>
            <person name="de Groot N.N."/>
        </authorList>
    </citation>
    <scope>NUCLEOTIDE SEQUENCE [LARGE SCALE GENOMIC DNA]</scope>
    <source>
        <strain evidence="2 3">JC228</strain>
    </source>
</reference>
<evidence type="ECO:0000313" key="3">
    <source>
        <dbReference type="Proteomes" id="UP000219546"/>
    </source>
</evidence>
<keyword evidence="1" id="KW-0812">Transmembrane</keyword>
<dbReference type="AlphaFoldDB" id="A0A285CYL1"/>
<keyword evidence="3" id="KW-1185">Reference proteome</keyword>
<keyword evidence="1" id="KW-1133">Transmembrane helix</keyword>
<organism evidence="2 3">
    <name type="scientific">Bacillus oleivorans</name>
    <dbReference type="NCBI Taxonomy" id="1448271"/>
    <lineage>
        <taxon>Bacteria</taxon>
        <taxon>Bacillati</taxon>
        <taxon>Bacillota</taxon>
        <taxon>Bacilli</taxon>
        <taxon>Bacillales</taxon>
        <taxon>Bacillaceae</taxon>
        <taxon>Bacillus</taxon>
    </lineage>
</organism>
<dbReference type="Proteomes" id="UP000219546">
    <property type="component" value="Unassembled WGS sequence"/>
</dbReference>
<name>A0A285CYL1_9BACI</name>
<proteinExistence type="predicted"/>
<evidence type="ECO:0000313" key="2">
    <source>
        <dbReference type="EMBL" id="SNX72642.1"/>
    </source>
</evidence>
<dbReference type="RefSeq" id="WP_097159316.1">
    <property type="nucleotide sequence ID" value="NZ_JBEPMQ010000005.1"/>
</dbReference>